<dbReference type="STRING" id="1448316.A0A395GX11"/>
<dbReference type="AlphaFoldDB" id="A0A395GX11"/>
<dbReference type="Gene3D" id="3.90.640.10">
    <property type="entry name" value="Actin, Chain A, domain 4"/>
    <property type="match status" value="1"/>
</dbReference>
<dbReference type="GO" id="GO:0005524">
    <property type="term" value="F:ATP binding"/>
    <property type="evidence" value="ECO:0007669"/>
    <property type="project" value="UniProtKB-KW"/>
</dbReference>
<dbReference type="InterPro" id="IPR043129">
    <property type="entry name" value="ATPase_NBD"/>
</dbReference>
<dbReference type="PANTHER" id="PTHR14187">
    <property type="entry name" value="ALPHA KINASE/ELONGATION FACTOR 2 KINASE"/>
    <property type="match status" value="1"/>
</dbReference>
<evidence type="ECO:0000313" key="3">
    <source>
        <dbReference type="EMBL" id="RAL00077.1"/>
    </source>
</evidence>
<keyword evidence="4" id="KW-1185">Reference proteome</keyword>
<protein>
    <submittedName>
        <fullName evidence="3">Actin-like ATPase domain-containing protein</fullName>
    </submittedName>
</protein>
<keyword evidence="1" id="KW-0547">Nucleotide-binding</keyword>
<sequence length="569" mass="64546">MADVPRIPNRHCFVVGIDVGTQWTRVCYGWSANVDYSEITTMRTWPTTGTETKTAEAVPTEMAYSQDQRGKISHLWGYLIPPGMPRYSCMKLLLDQTADDPDLRAAMATVRKQLPPGRSAWQIMVDFLRQIYAHILVVLNRDSPDRPYYRFRIKFWMAIPAEWSDQAQCRMWGAAKQAGFGSRTDDELMIVPESEAAVFGAVSDPDAQFYGAPVQLNENMLVCDCGGGTVDISAYRITNDDPWELSERSIGSRARYGTVNIDRRLHQLLFKRFGQAYVSLLRDRRSSSRMMRSFEWNKRRYRSRLKVKPLPAILRAPASPWYDPVKGEVILSAKEMEQLLLPVVVRIVGIISDQAARSKETGEPVDYVLLVGGWGASPYVRDQVRQACANLQIRIGSPADSAHVMARGAVVRGFGQATGMRERCPQHYGLMMSRPYRATTDSNRADLYPSPFLQQQMNTEIVPDSVIPIPFHCLLQSHERTVTIRLRSCSQEDAPKYYDPAVVQTVCDVVANLQDVDFSRLPRRTVKERIVYKVELMLEILLGQKHRALTFRVRLGNQLVGLASVQFQT</sequence>
<dbReference type="Gene3D" id="3.30.420.40">
    <property type="match status" value="2"/>
</dbReference>
<proteinExistence type="predicted"/>
<dbReference type="EMBL" id="KZ824442">
    <property type="protein sequence ID" value="RAL00077.1"/>
    <property type="molecule type" value="Genomic_DNA"/>
</dbReference>
<dbReference type="VEuPathDB" id="FungiDB:BO80DRAFT_445785"/>
<dbReference type="RefSeq" id="XP_025574404.1">
    <property type="nucleotide sequence ID" value="XM_025721509.1"/>
</dbReference>
<name>A0A395GX11_9EURO</name>
<organism evidence="3 4">
    <name type="scientific">Aspergillus ibericus CBS 121593</name>
    <dbReference type="NCBI Taxonomy" id="1448316"/>
    <lineage>
        <taxon>Eukaryota</taxon>
        <taxon>Fungi</taxon>
        <taxon>Dikarya</taxon>
        <taxon>Ascomycota</taxon>
        <taxon>Pezizomycotina</taxon>
        <taxon>Eurotiomycetes</taxon>
        <taxon>Eurotiomycetidae</taxon>
        <taxon>Eurotiales</taxon>
        <taxon>Aspergillaceae</taxon>
        <taxon>Aspergillus</taxon>
        <taxon>Aspergillus subgen. Circumdati</taxon>
    </lineage>
</organism>
<dbReference type="PANTHER" id="PTHR14187:SF81">
    <property type="entry name" value="HSP70 FAMILY PROTEIN (AFU_ORTHOLOGUE AFUA_4G14040)"/>
    <property type="match status" value="1"/>
</dbReference>
<dbReference type="GeneID" id="37226374"/>
<accession>A0A395GX11</accession>
<dbReference type="Pfam" id="PF00012">
    <property type="entry name" value="HSP70"/>
    <property type="match status" value="1"/>
</dbReference>
<evidence type="ECO:0000256" key="1">
    <source>
        <dbReference type="ARBA" id="ARBA00022741"/>
    </source>
</evidence>
<evidence type="ECO:0000313" key="4">
    <source>
        <dbReference type="Proteomes" id="UP000249402"/>
    </source>
</evidence>
<dbReference type="Proteomes" id="UP000249402">
    <property type="component" value="Unassembled WGS sequence"/>
</dbReference>
<reference evidence="3 4" key="1">
    <citation type="submission" date="2018-02" db="EMBL/GenBank/DDBJ databases">
        <title>The genomes of Aspergillus section Nigri reveals drivers in fungal speciation.</title>
        <authorList>
            <consortium name="DOE Joint Genome Institute"/>
            <person name="Vesth T.C."/>
            <person name="Nybo J."/>
            <person name="Theobald S."/>
            <person name="Brandl J."/>
            <person name="Frisvad J.C."/>
            <person name="Nielsen K.F."/>
            <person name="Lyhne E.K."/>
            <person name="Kogle M.E."/>
            <person name="Kuo A."/>
            <person name="Riley R."/>
            <person name="Clum A."/>
            <person name="Nolan M."/>
            <person name="Lipzen A."/>
            <person name="Salamov A."/>
            <person name="Henrissat B."/>
            <person name="Wiebenga A."/>
            <person name="De vries R.P."/>
            <person name="Grigoriev I.V."/>
            <person name="Mortensen U.H."/>
            <person name="Andersen M.R."/>
            <person name="Baker S.E."/>
        </authorList>
    </citation>
    <scope>NUCLEOTIDE SEQUENCE [LARGE SCALE GENOMIC DNA]</scope>
    <source>
        <strain evidence="3 4">CBS 121593</strain>
    </source>
</reference>
<keyword evidence="2" id="KW-0067">ATP-binding</keyword>
<dbReference type="GO" id="GO:0140662">
    <property type="term" value="F:ATP-dependent protein folding chaperone"/>
    <property type="evidence" value="ECO:0007669"/>
    <property type="project" value="InterPro"/>
</dbReference>
<dbReference type="OrthoDB" id="2963168at2759"/>
<evidence type="ECO:0000256" key="2">
    <source>
        <dbReference type="ARBA" id="ARBA00022840"/>
    </source>
</evidence>
<gene>
    <name evidence="3" type="ORF">BO80DRAFT_445785</name>
</gene>
<dbReference type="InterPro" id="IPR013126">
    <property type="entry name" value="Hsp_70_fam"/>
</dbReference>
<dbReference type="CDD" id="cd10170">
    <property type="entry name" value="ASKHA_NBD_HSP70"/>
    <property type="match status" value="1"/>
</dbReference>
<dbReference type="SUPFAM" id="SSF53067">
    <property type="entry name" value="Actin-like ATPase domain"/>
    <property type="match status" value="2"/>
</dbReference>